<dbReference type="PaxDb" id="4097-A0A1S3X2W3"/>
<name>A0A1S3X2W3_TOBAC</name>
<evidence type="ECO:0000256" key="9">
    <source>
        <dbReference type="RuleBase" id="RU369094"/>
    </source>
</evidence>
<evidence type="ECO:0000259" key="10">
    <source>
        <dbReference type="PROSITE" id="PS50884"/>
    </source>
</evidence>
<evidence type="ECO:0000256" key="2">
    <source>
        <dbReference type="ARBA" id="ARBA00022771"/>
    </source>
</evidence>
<evidence type="ECO:0000313" key="11">
    <source>
        <dbReference type="Proteomes" id="UP000790787"/>
    </source>
</evidence>
<organism evidence="11 12">
    <name type="scientific">Nicotiana tabacum</name>
    <name type="common">Common tobacco</name>
    <dbReference type="NCBI Taxonomy" id="4097"/>
    <lineage>
        <taxon>Eukaryota</taxon>
        <taxon>Viridiplantae</taxon>
        <taxon>Streptophyta</taxon>
        <taxon>Embryophyta</taxon>
        <taxon>Tracheophyta</taxon>
        <taxon>Spermatophyta</taxon>
        <taxon>Magnoliopsida</taxon>
        <taxon>eudicotyledons</taxon>
        <taxon>Gunneridae</taxon>
        <taxon>Pentapetalae</taxon>
        <taxon>asterids</taxon>
        <taxon>lamiids</taxon>
        <taxon>Solanales</taxon>
        <taxon>Solanaceae</taxon>
        <taxon>Nicotianoideae</taxon>
        <taxon>Nicotianeae</taxon>
        <taxon>Nicotiana</taxon>
    </lineage>
</organism>
<dbReference type="InterPro" id="IPR045174">
    <property type="entry name" value="Dof"/>
</dbReference>
<evidence type="ECO:0000256" key="7">
    <source>
        <dbReference type="ARBA" id="ARBA00023242"/>
    </source>
</evidence>
<keyword evidence="3 9" id="KW-0862">Zinc</keyword>
<dbReference type="GO" id="GO:0003677">
    <property type="term" value="F:DNA binding"/>
    <property type="evidence" value="ECO:0007669"/>
    <property type="project" value="UniProtKB-UniRule"/>
</dbReference>
<dbReference type="GO" id="GO:0008270">
    <property type="term" value="F:zinc ion binding"/>
    <property type="evidence" value="ECO:0007669"/>
    <property type="project" value="UniProtKB-KW"/>
</dbReference>
<evidence type="ECO:0000313" key="12">
    <source>
        <dbReference type="RefSeq" id="XP_016434033.1"/>
    </source>
</evidence>
<dbReference type="AlphaFoldDB" id="A0A1S3X2W3"/>
<evidence type="ECO:0000256" key="6">
    <source>
        <dbReference type="ARBA" id="ARBA00023163"/>
    </source>
</evidence>
<comment type="subcellular location">
    <subcellularLocation>
        <location evidence="8 9">Nucleus</location>
    </subcellularLocation>
</comment>
<reference evidence="12" key="2">
    <citation type="submission" date="2025-08" db="UniProtKB">
        <authorList>
            <consortium name="RefSeq"/>
        </authorList>
    </citation>
    <scope>IDENTIFICATION</scope>
    <source>
        <tissue evidence="12">Leaf</tissue>
    </source>
</reference>
<keyword evidence="2 8" id="KW-0863">Zinc-finger</keyword>
<evidence type="ECO:0000256" key="3">
    <source>
        <dbReference type="ARBA" id="ARBA00022833"/>
    </source>
</evidence>
<keyword evidence="4 9" id="KW-0805">Transcription regulation</keyword>
<dbReference type="OrthoDB" id="1927254at2759"/>
<dbReference type="InterPro" id="IPR003851">
    <property type="entry name" value="Znf_Dof"/>
</dbReference>
<dbReference type="GeneID" id="107760492"/>
<reference evidence="11" key="1">
    <citation type="journal article" date="2014" name="Nat. Commun.">
        <title>The tobacco genome sequence and its comparison with those of tomato and potato.</title>
        <authorList>
            <person name="Sierro N."/>
            <person name="Battey J.N."/>
            <person name="Ouadi S."/>
            <person name="Bakaher N."/>
            <person name="Bovet L."/>
            <person name="Willig A."/>
            <person name="Goepfert S."/>
            <person name="Peitsch M.C."/>
            <person name="Ivanov N.V."/>
        </authorList>
    </citation>
    <scope>NUCLEOTIDE SEQUENCE [LARGE SCALE GENOMIC DNA]</scope>
</reference>
<protein>
    <recommendedName>
        <fullName evidence="9">Dof zinc finger protein</fullName>
    </recommendedName>
</protein>
<dbReference type="PANTHER" id="PTHR31992:SF97">
    <property type="entry name" value="DOF ZINC FINGER PROTEIN"/>
    <property type="match status" value="1"/>
</dbReference>
<keyword evidence="5 8" id="KW-0238">DNA-binding</keyword>
<evidence type="ECO:0000256" key="1">
    <source>
        <dbReference type="ARBA" id="ARBA00022723"/>
    </source>
</evidence>
<dbReference type="Pfam" id="PF02701">
    <property type="entry name" value="Zn_ribbon_Dof"/>
    <property type="match status" value="1"/>
</dbReference>
<dbReference type="PROSITE" id="PS50884">
    <property type="entry name" value="ZF_DOF_2"/>
    <property type="match status" value="1"/>
</dbReference>
<evidence type="ECO:0000256" key="4">
    <source>
        <dbReference type="ARBA" id="ARBA00023015"/>
    </source>
</evidence>
<dbReference type="PANTHER" id="PTHR31992">
    <property type="entry name" value="DOF ZINC FINGER PROTEIN DOF1.4-RELATED"/>
    <property type="match status" value="1"/>
</dbReference>
<dbReference type="Proteomes" id="UP000790787">
    <property type="component" value="Chromosome 1"/>
</dbReference>
<dbReference type="KEGG" id="nta:107760492"/>
<proteinExistence type="predicted"/>
<dbReference type="STRING" id="4097.A0A1S3X2W3"/>
<feature type="domain" description="Dof-type" evidence="10">
    <location>
        <begin position="12"/>
        <end position="66"/>
    </location>
</feature>
<keyword evidence="1 9" id="KW-0479">Metal-binding</keyword>
<comment type="function">
    <text evidence="9">Transcription factor that binds specifically to a 5'-AA[AG]G-3' consensus core sequence.</text>
</comment>
<gene>
    <name evidence="12" type="primary">LOC107760492</name>
</gene>
<dbReference type="PROSITE" id="PS01361">
    <property type="entry name" value="ZF_DOF_1"/>
    <property type="match status" value="1"/>
</dbReference>
<accession>A0A1S3X2W3</accession>
<evidence type="ECO:0000256" key="5">
    <source>
        <dbReference type="ARBA" id="ARBA00023125"/>
    </source>
</evidence>
<sequence>MGQTSTTKPEPLKCPRCESANTKFCYYNNYNKSQPRHFCKGCKRHWTEGGVLRNVPVGGGRKNKRLKITREKSNSQILVVEDEEKNVFDNLYHELNLPSSSLPHDTITNNLCCSNPSKIQSHSCQTLKKCITFERSDTHSATLLKSPDNIASNIFTGAPQDENMLLSLSFDKIPCSIHTSTNQSSNIYNYMENLDSTMEESTITWQGPGTSSLMIENMQSYWNWNDIEALDDLNRLWDDTEIKP</sequence>
<keyword evidence="6 9" id="KW-0804">Transcription</keyword>
<keyword evidence="11" id="KW-1185">Reference proteome</keyword>
<keyword evidence="7 8" id="KW-0539">Nucleus</keyword>
<evidence type="ECO:0000256" key="8">
    <source>
        <dbReference type="PROSITE-ProRule" id="PRU00071"/>
    </source>
</evidence>
<dbReference type="GO" id="GO:0003700">
    <property type="term" value="F:DNA-binding transcription factor activity"/>
    <property type="evidence" value="ECO:0007669"/>
    <property type="project" value="UniProtKB-UniRule"/>
</dbReference>
<dbReference type="GO" id="GO:0005634">
    <property type="term" value="C:nucleus"/>
    <property type="evidence" value="ECO:0007669"/>
    <property type="project" value="UniProtKB-SubCell"/>
</dbReference>
<dbReference type="RefSeq" id="XP_016434033.1">
    <property type="nucleotide sequence ID" value="XM_016578547.1"/>
</dbReference>